<keyword evidence="2" id="KW-1185">Reference proteome</keyword>
<organism evidence="1 2">
    <name type="scientific">Clostridium kluyveri (strain ATCC 8527 / DSM 555 / NBRC 12016 / NCIMB 10680 / K1)</name>
    <dbReference type="NCBI Taxonomy" id="431943"/>
    <lineage>
        <taxon>Bacteria</taxon>
        <taxon>Bacillati</taxon>
        <taxon>Bacillota</taxon>
        <taxon>Clostridia</taxon>
        <taxon>Eubacteriales</taxon>
        <taxon>Clostridiaceae</taxon>
        <taxon>Clostridium</taxon>
    </lineage>
</organism>
<dbReference type="KEGG" id="ckl:CKL_2003"/>
<dbReference type="EMBL" id="CP000673">
    <property type="protein sequence ID" value="EDK34015.1"/>
    <property type="molecule type" value="Genomic_DNA"/>
</dbReference>
<dbReference type="HOGENOM" id="CLU_2750646_0_0_9"/>
<evidence type="ECO:0000313" key="1">
    <source>
        <dbReference type="EMBL" id="EDK34015.1"/>
    </source>
</evidence>
<reference evidence="1 2" key="1">
    <citation type="journal article" date="2008" name="Proc. Natl. Acad. Sci. U.S.A.">
        <title>The genome of Clostridium kluyveri, a strict anaerobe with unique metabolic features.</title>
        <authorList>
            <person name="Seedorf H."/>
            <person name="Fricke W.F."/>
            <person name="Veith B."/>
            <person name="Brueggemann H."/>
            <person name="Liesegang H."/>
            <person name="Strittmatter A."/>
            <person name="Miethke M."/>
            <person name="Buckel W."/>
            <person name="Hinderberger J."/>
            <person name="Li F."/>
            <person name="Hagemeier C."/>
            <person name="Thauer R.K."/>
            <person name="Gottschalk G."/>
        </authorList>
    </citation>
    <scope>NUCLEOTIDE SEQUENCE [LARGE SCALE GENOMIC DNA]</scope>
    <source>
        <strain evidence="2">ATCC 8527 / DSM 555 / NCIMB 10680</strain>
    </source>
</reference>
<sequence length="70" mass="8330">MTNSRKIKMGVFAGEQVTRRELAQTIIQELNYPHENIDYYTNNLGNLPLDEYSKELESMERPCRRRRRGV</sequence>
<dbReference type="AlphaFoldDB" id="A5MYR9"/>
<dbReference type="Proteomes" id="UP000002411">
    <property type="component" value="Chromosome"/>
</dbReference>
<gene>
    <name evidence="1" type="ordered locus">CKL_2003</name>
</gene>
<name>A5MYR9_CLOK5</name>
<proteinExistence type="predicted"/>
<dbReference type="RefSeq" id="WP_012102340.1">
    <property type="nucleotide sequence ID" value="NC_009706.1"/>
</dbReference>
<dbReference type="STRING" id="431943.CKL_2003"/>
<accession>A5MYR9</accession>
<protein>
    <submittedName>
        <fullName evidence="1">Uncharacterized protein</fullName>
    </submittedName>
</protein>
<evidence type="ECO:0000313" key="2">
    <source>
        <dbReference type="Proteomes" id="UP000002411"/>
    </source>
</evidence>